<evidence type="ECO:0000313" key="2">
    <source>
        <dbReference type="Proteomes" id="UP000016649"/>
    </source>
</evidence>
<dbReference type="RefSeq" id="WP_021687158.1">
    <property type="nucleotide sequence ID" value="NZ_KI260564.1"/>
</dbReference>
<comment type="caution">
    <text evidence="1">The sequence shown here is derived from an EMBL/GenBank/DDBJ whole genome shotgun (WGS) entry which is preliminary data.</text>
</comment>
<protein>
    <recommendedName>
        <fullName evidence="3">DNA alkylation repair enzyme</fullName>
    </recommendedName>
</protein>
<accession>A0ABN0NZK6</accession>
<dbReference type="PANTHER" id="PTHR34070">
    <property type="entry name" value="ARMADILLO-TYPE FOLD"/>
    <property type="match status" value="1"/>
</dbReference>
<dbReference type="Pfam" id="PF08713">
    <property type="entry name" value="DNA_alkylation"/>
    <property type="match status" value="1"/>
</dbReference>
<dbReference type="EMBL" id="AWVH01000025">
    <property type="protein sequence ID" value="ERJ93474.1"/>
    <property type="molecule type" value="Genomic_DNA"/>
</dbReference>
<sequence>MAKQHRQTPIQEHLFSFRDTAYKDFNKKLIPTVDENTMIGIRTPVLKKFAKEFFKADPEQTADFMKNLPHKYFEENNLHAFFIENIKDFDDALLQTEKLLPFIDNWATCDSFNPPLFKKHNDVVYKKILKWICSKHVYTVRYAIGLLLSNYLDDFFKPEMLELVSNVRTEEYYVNMMIAWYFSFALIKQYNAAVPYIEKKVLAPFTHNKSIQKAIESKRIPADIKAYLRTLKLKS</sequence>
<dbReference type="InterPro" id="IPR014825">
    <property type="entry name" value="DNA_alkylation"/>
</dbReference>
<dbReference type="SUPFAM" id="SSF48371">
    <property type="entry name" value="ARM repeat"/>
    <property type="match status" value="1"/>
</dbReference>
<gene>
    <name evidence="1" type="ORF">HMPREF9193_00944</name>
</gene>
<organism evidence="1 2">
    <name type="scientific">Treponema lecithinolyticum ATCC 700332</name>
    <dbReference type="NCBI Taxonomy" id="1321815"/>
    <lineage>
        <taxon>Bacteria</taxon>
        <taxon>Pseudomonadati</taxon>
        <taxon>Spirochaetota</taxon>
        <taxon>Spirochaetia</taxon>
        <taxon>Spirochaetales</taxon>
        <taxon>Treponemataceae</taxon>
        <taxon>Treponema</taxon>
    </lineage>
</organism>
<proteinExistence type="predicted"/>
<keyword evidence="2" id="KW-1185">Reference proteome</keyword>
<evidence type="ECO:0008006" key="3">
    <source>
        <dbReference type="Google" id="ProtNLM"/>
    </source>
</evidence>
<dbReference type="PANTHER" id="PTHR34070:SF1">
    <property type="entry name" value="DNA ALKYLATION REPAIR PROTEIN"/>
    <property type="match status" value="1"/>
</dbReference>
<dbReference type="Gene3D" id="1.25.10.90">
    <property type="match status" value="1"/>
</dbReference>
<dbReference type="CDD" id="cd06561">
    <property type="entry name" value="AlkD_like"/>
    <property type="match status" value="1"/>
</dbReference>
<evidence type="ECO:0000313" key="1">
    <source>
        <dbReference type="EMBL" id="ERJ93474.1"/>
    </source>
</evidence>
<dbReference type="InterPro" id="IPR016024">
    <property type="entry name" value="ARM-type_fold"/>
</dbReference>
<dbReference type="Proteomes" id="UP000016649">
    <property type="component" value="Unassembled WGS sequence"/>
</dbReference>
<reference evidence="1 2" key="1">
    <citation type="submission" date="2013-08" db="EMBL/GenBank/DDBJ databases">
        <authorList>
            <person name="Weinstock G."/>
            <person name="Sodergren E."/>
            <person name="Wylie T."/>
            <person name="Fulton L."/>
            <person name="Fulton R."/>
            <person name="Fronick C."/>
            <person name="O'Laughlin M."/>
            <person name="Godfrey J."/>
            <person name="Miner T."/>
            <person name="Herter B."/>
            <person name="Appelbaum E."/>
            <person name="Cordes M."/>
            <person name="Lek S."/>
            <person name="Wollam A."/>
            <person name="Pepin K.H."/>
            <person name="Palsikar V.B."/>
            <person name="Mitreva M."/>
            <person name="Wilson R.K."/>
        </authorList>
    </citation>
    <scope>NUCLEOTIDE SEQUENCE [LARGE SCALE GENOMIC DNA]</scope>
    <source>
        <strain evidence="1 2">ATCC 700332</strain>
    </source>
</reference>
<name>A0ABN0NZK6_TRELE</name>